<sequence length="1399" mass="161223">MSGYHYPPGNHSPPESSIDIIRRLAYYYLTLETASRFFARPTITSSDLLFAEPPPKDHHPLVKERITSWLLGDDDGRLWDLTRSFRTIEWDLALARYHDAIRKLNVVGERYPLLLSSSPSLHYLWARLRAQQGYPALAAWHRRKAYDCFAGYTNHFLSVSGDSLALKALLKIVLLRGDERGDEVTVEFAMCLMEAYEVYVKNRHARNIGYFHCDIFRIYLEYQHVIFRAEGVNVDILDFQKKLVLKVIEHHIQSGHFFASYTLFKYLLKEITLSYALPDTVNRFGDIFDKNPPTMSLWMKILAELYLSSSKNILNEINREGPITSDSVDLVWTLLCKSHEYASQAGDKILIKETRWLKYIFQENIKIEADRMKYEDSPAHEVWPFRYDYEHILSFFKEAYFSYFAEMDDAERISRGLVQFGGVLGLTGVKGAERLLMPVWAHYQHVTGGWRGHNPYWAAVDVAERRMDLSGALCACRKYEKRTNLNYEERKRVLKAKMKVCRNLELLEEGARAGRELIDLSKEEGTREDISEARYDLLFLKADLMHTIDEKTRPAFAKNLITDFIVYIKRDIGSRPTGIETAKKSVLFGAFMLEACEMKGVGKGYLEAFKTLEQFTSLMTNKTFKLNATEDWMEYMALYRCIAYFMTGKRGVAIRMAKKKALDPAFELRLRELYPLAEQETKRKLQAEWEILFIMLYVQGWQEVLVDSREDRKIAKDIRVCDHRQFWTVVDRLLKYADTQAIRELHAKVGYHAGYFCELRSEWDKALGFYTLAMDALQDLEVYGCKSLKPDYFLPTFMRDTDFETVTSRALSCLVSLRELREFKKLRNLFEEENNAQLANQEPQSFRAAAMENIELMKKKRYERDECFELWTWAQAQKGSEFRRILGRKTIWENHQSVLHEIEKMKVFERPPLIGIVTVWINSLMKALGSSGGHGYWSLRWSNIADSQFCQFAQLKIAVNELDRDPRLRSALTFFTGTPPTRDDFSTIREYRSDDQSIVFIDYAVVDGEVFLLWNVETDKRGPDAAISGCRSGSMALRLSESDVRDWSDELLQSGLHGRKISTLINEGRALVQPLLKVLRLGDLVVIGTSYLTSRIPFHALPLGEWENGKLYTLGQYVNIVYTPNFLITKLGMSRLAGYLGRPKIPAGNYRASLCTAQGPGVGSRTQKYHRMVMENIRKLFRRDRLHIVGGIGATKLDVREQIMRTTDFVQFIGDIRLNPRDKKPENGIVTISPGVYLTAREIASDFHFRNGNCPIVLILSQQPDTLPSRATLTNIPDGLVSAFFQAGASSVVSTLWPVPGYVAARFTELFYTDFFGACKENRDKVWDVARAVRLATLSLREELEYHSPHWAAFVLNGAWVRGLKVGGRISTMRGKPISTDFEEYRQPSGFGEPEDGYY</sequence>
<dbReference type="OrthoDB" id="9991317at2759"/>
<reference evidence="3" key="2">
    <citation type="submission" date="2013-04" db="EMBL/GenBank/DDBJ databases">
        <title>Genomic mechanisms accounting for the adaptation to parasitism in nematode-trapping fungi.</title>
        <authorList>
            <person name="Ahren D.G."/>
        </authorList>
    </citation>
    <scope>NUCLEOTIDE SEQUENCE [LARGE SCALE GENOMIC DNA]</scope>
    <source>
        <strain evidence="3">CBS 200.50</strain>
    </source>
</reference>
<protein>
    <recommendedName>
        <fullName evidence="1">CHAT domain-containing protein</fullName>
    </recommendedName>
</protein>
<dbReference type="OMA" id="CKSHEYA"/>
<dbReference type="STRING" id="1284197.S8AFP8"/>
<feature type="domain" description="CHAT" evidence="1">
    <location>
        <begin position="1070"/>
        <end position="1358"/>
    </location>
</feature>
<gene>
    <name evidence="2" type="ORF">H072_4220</name>
</gene>
<comment type="caution">
    <text evidence="2">The sequence shown here is derived from an EMBL/GenBank/DDBJ whole genome shotgun (WGS) entry which is preliminary data.</text>
</comment>
<dbReference type="InterPro" id="IPR024983">
    <property type="entry name" value="CHAT_dom"/>
</dbReference>
<reference evidence="2 3" key="1">
    <citation type="journal article" date="2013" name="PLoS Genet.">
        <title>Genomic mechanisms accounting for the adaptation to parasitism in nematode-trapping fungi.</title>
        <authorList>
            <person name="Meerupati T."/>
            <person name="Andersson K.M."/>
            <person name="Friman E."/>
            <person name="Kumar D."/>
            <person name="Tunlid A."/>
            <person name="Ahren D."/>
        </authorList>
    </citation>
    <scope>NUCLEOTIDE SEQUENCE [LARGE SCALE GENOMIC DNA]</scope>
    <source>
        <strain evidence="2 3">CBS 200.50</strain>
    </source>
</reference>
<dbReference type="Pfam" id="PF12770">
    <property type="entry name" value="CHAT"/>
    <property type="match status" value="1"/>
</dbReference>
<accession>S8AFP8</accession>
<evidence type="ECO:0000259" key="1">
    <source>
        <dbReference type="Pfam" id="PF12770"/>
    </source>
</evidence>
<keyword evidence="3" id="KW-1185">Reference proteome</keyword>
<organism evidence="2 3">
    <name type="scientific">Dactylellina haptotyla (strain CBS 200.50)</name>
    <name type="common">Nematode-trapping fungus</name>
    <name type="synonym">Monacrosporium haptotylum</name>
    <dbReference type="NCBI Taxonomy" id="1284197"/>
    <lineage>
        <taxon>Eukaryota</taxon>
        <taxon>Fungi</taxon>
        <taxon>Dikarya</taxon>
        <taxon>Ascomycota</taxon>
        <taxon>Pezizomycotina</taxon>
        <taxon>Orbiliomycetes</taxon>
        <taxon>Orbiliales</taxon>
        <taxon>Orbiliaceae</taxon>
        <taxon>Dactylellina</taxon>
    </lineage>
</organism>
<dbReference type="Proteomes" id="UP000015100">
    <property type="component" value="Unassembled WGS sequence"/>
</dbReference>
<dbReference type="EMBL" id="AQGS01000147">
    <property type="protein sequence ID" value="EPS41850.1"/>
    <property type="molecule type" value="Genomic_DNA"/>
</dbReference>
<evidence type="ECO:0000313" key="3">
    <source>
        <dbReference type="Proteomes" id="UP000015100"/>
    </source>
</evidence>
<proteinExistence type="predicted"/>
<dbReference type="HOGENOM" id="CLU_255326_0_0_1"/>
<name>S8AFP8_DACHA</name>
<evidence type="ECO:0000313" key="2">
    <source>
        <dbReference type="EMBL" id="EPS41850.1"/>
    </source>
</evidence>